<accession>A0A4Q2RE70</accession>
<keyword evidence="1" id="KW-0732">Signal</keyword>
<feature type="chain" id="PRO_5021032726" evidence="1">
    <location>
        <begin position="24"/>
        <end position="77"/>
    </location>
</feature>
<keyword evidence="3" id="KW-1185">Reference proteome</keyword>
<sequence>MRHGPIALLVLLAGIAAAPAARAADQAAASVAQLLKDGYDIKTAFADTGGGAYIILQRGTSAYLCHSAPRQTCEKMN</sequence>
<evidence type="ECO:0000256" key="1">
    <source>
        <dbReference type="SAM" id="SignalP"/>
    </source>
</evidence>
<dbReference type="OrthoDB" id="9955441at2"/>
<reference evidence="2 3" key="2">
    <citation type="submission" date="2019-02" db="EMBL/GenBank/DDBJ databases">
        <title>'Lichenibacterium ramalinii' gen. nov. sp. nov., 'Lichenibacterium minor' gen. nov. sp. nov.</title>
        <authorList>
            <person name="Pankratov T."/>
        </authorList>
    </citation>
    <scope>NUCLEOTIDE SEQUENCE [LARGE SCALE GENOMIC DNA]</scope>
    <source>
        <strain evidence="2 3">RmlP001</strain>
    </source>
</reference>
<comment type="caution">
    <text evidence="2">The sequence shown here is derived from an EMBL/GenBank/DDBJ whole genome shotgun (WGS) entry which is preliminary data.</text>
</comment>
<dbReference type="Proteomes" id="UP000289411">
    <property type="component" value="Unassembled WGS sequence"/>
</dbReference>
<evidence type="ECO:0000313" key="2">
    <source>
        <dbReference type="EMBL" id="RYB05752.1"/>
    </source>
</evidence>
<dbReference type="RefSeq" id="WP_129218863.1">
    <property type="nucleotide sequence ID" value="NZ_QYBC01000006.1"/>
</dbReference>
<evidence type="ECO:0000313" key="3">
    <source>
        <dbReference type="Proteomes" id="UP000289411"/>
    </source>
</evidence>
<proteinExistence type="predicted"/>
<feature type="signal peptide" evidence="1">
    <location>
        <begin position="1"/>
        <end position="23"/>
    </location>
</feature>
<protein>
    <submittedName>
        <fullName evidence="2">Uncharacterized protein</fullName>
    </submittedName>
</protein>
<dbReference type="EMBL" id="QYBC01000006">
    <property type="protein sequence ID" value="RYB05752.1"/>
    <property type="molecule type" value="Genomic_DNA"/>
</dbReference>
<name>A0A4Q2RE70_9HYPH</name>
<dbReference type="AlphaFoldDB" id="A0A4Q2RE70"/>
<gene>
    <name evidence="2" type="ORF">D3272_09220</name>
</gene>
<reference evidence="2 3" key="1">
    <citation type="submission" date="2018-09" db="EMBL/GenBank/DDBJ databases">
        <authorList>
            <person name="Grouzdev D.S."/>
            <person name="Krutkina M.S."/>
        </authorList>
    </citation>
    <scope>NUCLEOTIDE SEQUENCE [LARGE SCALE GENOMIC DNA]</scope>
    <source>
        <strain evidence="2 3">RmlP001</strain>
    </source>
</reference>
<organism evidence="2 3">
    <name type="scientific">Lichenibacterium ramalinae</name>
    <dbReference type="NCBI Taxonomy" id="2316527"/>
    <lineage>
        <taxon>Bacteria</taxon>
        <taxon>Pseudomonadati</taxon>
        <taxon>Pseudomonadota</taxon>
        <taxon>Alphaproteobacteria</taxon>
        <taxon>Hyphomicrobiales</taxon>
        <taxon>Lichenihabitantaceae</taxon>
        <taxon>Lichenibacterium</taxon>
    </lineage>
</organism>